<reference evidence="2 3" key="1">
    <citation type="submission" date="2018-08" db="EMBL/GenBank/DDBJ databases">
        <title>A genome reference for cultivated species of the human gut microbiota.</title>
        <authorList>
            <person name="Zou Y."/>
            <person name="Xue W."/>
            <person name="Luo G."/>
        </authorList>
    </citation>
    <scope>NUCLEOTIDE SEQUENCE [LARGE SCALE GENOMIC DNA]</scope>
    <source>
        <strain evidence="2 3">AM17-44</strain>
    </source>
</reference>
<keyword evidence="1" id="KW-1133">Transmembrane helix</keyword>
<evidence type="ECO:0000256" key="1">
    <source>
        <dbReference type="SAM" id="Phobius"/>
    </source>
</evidence>
<feature type="transmembrane region" description="Helical" evidence="1">
    <location>
        <begin position="6"/>
        <end position="28"/>
    </location>
</feature>
<gene>
    <name evidence="2" type="ORF">DW204_09580</name>
</gene>
<sequence>MQIRSVIKLGVVLSVVLFCIGIAFYGFARLSMADKESRVDVFEFIPKDCAGILETDNIDNFMHGFSQAAYSSQLDTLHRAGLMNDILSDLSRYSSAAAHGLSYQMNHVVFSFHYPHTAMDVVAYFRIGKEGKHQLIEAVKGKHGADFVPKKEIYRGKKIEIYPLSSTKYLSVYTTDGLVVVSYQKKLIEQVIDAVKDNSSLREDSVFTSIHHPQPASFITIYGRTPSVPFLGKESCHSWSEYDIHLNSEVFYLSGQMKEEQADCLDRMLQAVNTVPVVSEKDSLLVVSGHERVDSCISKVIASPSHTLFDECVSNLSRDASYIMVTDMEKVAASPEQFVSYLPPFLIRHADLFRSFILSIQFTEVNNRLSHIFVFTYKE</sequence>
<keyword evidence="1" id="KW-0472">Membrane</keyword>
<keyword evidence="1" id="KW-0812">Transmembrane</keyword>
<protein>
    <recommendedName>
        <fullName evidence="4">DUF3352 domain-containing protein</fullName>
    </recommendedName>
</protein>
<name>A0A414WXJ2_9BACT</name>
<organism evidence="2 3">
    <name type="scientific">Phocaeicola plebeius</name>
    <dbReference type="NCBI Taxonomy" id="310297"/>
    <lineage>
        <taxon>Bacteria</taxon>
        <taxon>Pseudomonadati</taxon>
        <taxon>Bacteroidota</taxon>
        <taxon>Bacteroidia</taxon>
        <taxon>Bacteroidales</taxon>
        <taxon>Bacteroidaceae</taxon>
        <taxon>Phocaeicola</taxon>
    </lineage>
</organism>
<evidence type="ECO:0008006" key="4">
    <source>
        <dbReference type="Google" id="ProtNLM"/>
    </source>
</evidence>
<dbReference type="EMBL" id="QRJS01000022">
    <property type="protein sequence ID" value="RHH43503.1"/>
    <property type="molecule type" value="Genomic_DNA"/>
</dbReference>
<dbReference type="AlphaFoldDB" id="A0A414WXJ2"/>
<dbReference type="RefSeq" id="WP_118243851.1">
    <property type="nucleotide sequence ID" value="NZ_JAXXQZ010000020.1"/>
</dbReference>
<accession>A0A414WXJ2</accession>
<proteinExistence type="predicted"/>
<comment type="caution">
    <text evidence="2">The sequence shown here is derived from an EMBL/GenBank/DDBJ whole genome shotgun (WGS) entry which is preliminary data.</text>
</comment>
<evidence type="ECO:0000313" key="2">
    <source>
        <dbReference type="EMBL" id="RHH43503.1"/>
    </source>
</evidence>
<evidence type="ECO:0000313" key="3">
    <source>
        <dbReference type="Proteomes" id="UP000284998"/>
    </source>
</evidence>
<dbReference type="Proteomes" id="UP000284998">
    <property type="component" value="Unassembled WGS sequence"/>
</dbReference>